<evidence type="ECO:0000313" key="6">
    <source>
        <dbReference type="EMBL" id="CAB4011048.1"/>
    </source>
</evidence>
<gene>
    <name evidence="6" type="ORF">PACLA_8A075237</name>
</gene>
<reference evidence="6" key="1">
    <citation type="submission" date="2020-04" db="EMBL/GenBank/DDBJ databases">
        <authorList>
            <person name="Alioto T."/>
            <person name="Alioto T."/>
            <person name="Gomez Garrido J."/>
        </authorList>
    </citation>
    <scope>NUCLEOTIDE SEQUENCE</scope>
    <source>
        <strain evidence="6">A484AB</strain>
    </source>
</reference>
<keyword evidence="2" id="KW-0597">Phosphoprotein</keyword>
<name>A0A7D9EK79_PARCT</name>
<sequence>MEVNTRRARLKEGLAKTKHKPAIADEDIKRLYECGVFNDDNPTTLQNKVFFEVMLFFCRRGRQNLRQLKKDDFEIQTDAKGRRFVVKTTDELTKNHRENDEAEDGGIMMSNEGSLCPVASFEKYLSHLNPANDYLFQRPKTRQVSDSEVWYDNMVLGEHTLGKKMKVLSQQANLSIIYTNHSIRATAVTIFDRSGFEARHIMSVSGHRSESSIKNYCKTDQNTKAKMANSLMSVIPRDECTVTPEAASAPLLTDSQEEFLLRDLT</sequence>
<dbReference type="InterPro" id="IPR021893">
    <property type="entry name" value="ZMYM2-like_C"/>
</dbReference>
<dbReference type="InterPro" id="IPR052787">
    <property type="entry name" value="MAVS"/>
</dbReference>
<dbReference type="OrthoDB" id="5981173at2759"/>
<feature type="domain" description="ZMYM2-like/QRICH1 C-terminal" evidence="5">
    <location>
        <begin position="29"/>
        <end position="166"/>
    </location>
</feature>
<dbReference type="InterPro" id="IPR011010">
    <property type="entry name" value="DNA_brk_join_enz"/>
</dbReference>
<keyword evidence="7" id="KW-1185">Reference proteome</keyword>
<keyword evidence="1" id="KW-1017">Isopeptide bond</keyword>
<dbReference type="Gene3D" id="1.10.443.10">
    <property type="entry name" value="Intergrase catalytic core"/>
    <property type="match status" value="1"/>
</dbReference>
<dbReference type="GO" id="GO:0003677">
    <property type="term" value="F:DNA binding"/>
    <property type="evidence" value="ECO:0007669"/>
    <property type="project" value="InterPro"/>
</dbReference>
<keyword evidence="4" id="KW-0233">DNA recombination</keyword>
<feature type="non-terminal residue" evidence="6">
    <location>
        <position position="1"/>
    </location>
</feature>
<organism evidence="6 7">
    <name type="scientific">Paramuricea clavata</name>
    <name type="common">Red gorgonian</name>
    <name type="synonym">Violescent sea-whip</name>
    <dbReference type="NCBI Taxonomy" id="317549"/>
    <lineage>
        <taxon>Eukaryota</taxon>
        <taxon>Metazoa</taxon>
        <taxon>Cnidaria</taxon>
        <taxon>Anthozoa</taxon>
        <taxon>Octocorallia</taxon>
        <taxon>Malacalcyonacea</taxon>
        <taxon>Plexauridae</taxon>
        <taxon>Paramuricea</taxon>
    </lineage>
</organism>
<evidence type="ECO:0000256" key="1">
    <source>
        <dbReference type="ARBA" id="ARBA00022499"/>
    </source>
</evidence>
<proteinExistence type="predicted"/>
<dbReference type="Pfam" id="PF12012">
    <property type="entry name" value="DUF3504"/>
    <property type="match status" value="1"/>
</dbReference>
<evidence type="ECO:0000313" key="7">
    <source>
        <dbReference type="Proteomes" id="UP001152795"/>
    </source>
</evidence>
<dbReference type="PANTHER" id="PTHR21446:SF12">
    <property type="entry name" value="POTASSIUM CHANNEL TETRAMERIZATION DOMAIN CONTAINING 1"/>
    <property type="match status" value="1"/>
</dbReference>
<keyword evidence="3" id="KW-0832">Ubl conjugation</keyword>
<dbReference type="AlphaFoldDB" id="A0A7D9EK79"/>
<evidence type="ECO:0000256" key="3">
    <source>
        <dbReference type="ARBA" id="ARBA00022843"/>
    </source>
</evidence>
<evidence type="ECO:0000256" key="2">
    <source>
        <dbReference type="ARBA" id="ARBA00022553"/>
    </source>
</evidence>
<evidence type="ECO:0000259" key="5">
    <source>
        <dbReference type="Pfam" id="PF12012"/>
    </source>
</evidence>
<evidence type="ECO:0000256" key="4">
    <source>
        <dbReference type="ARBA" id="ARBA00023172"/>
    </source>
</evidence>
<dbReference type="GO" id="GO:0006310">
    <property type="term" value="P:DNA recombination"/>
    <property type="evidence" value="ECO:0007669"/>
    <property type="project" value="UniProtKB-KW"/>
</dbReference>
<dbReference type="GO" id="GO:0015074">
    <property type="term" value="P:DNA integration"/>
    <property type="evidence" value="ECO:0007669"/>
    <property type="project" value="InterPro"/>
</dbReference>
<dbReference type="InterPro" id="IPR013762">
    <property type="entry name" value="Integrase-like_cat_sf"/>
</dbReference>
<dbReference type="Proteomes" id="UP001152795">
    <property type="component" value="Unassembled WGS sequence"/>
</dbReference>
<protein>
    <submittedName>
        <fullName evidence="6">Integrator complex subunit 9-like</fullName>
    </submittedName>
</protein>
<comment type="caution">
    <text evidence="6">The sequence shown here is derived from an EMBL/GenBank/DDBJ whole genome shotgun (WGS) entry which is preliminary data.</text>
</comment>
<dbReference type="EMBL" id="CACRXK020007011">
    <property type="protein sequence ID" value="CAB4011048.1"/>
    <property type="molecule type" value="Genomic_DNA"/>
</dbReference>
<dbReference type="SUPFAM" id="SSF56349">
    <property type="entry name" value="DNA breaking-rejoining enzymes"/>
    <property type="match status" value="1"/>
</dbReference>
<accession>A0A7D9EK79</accession>
<dbReference type="PANTHER" id="PTHR21446">
    <property type="entry name" value="DUF3504 DOMAIN-CONTAINING PROTEIN"/>
    <property type="match status" value="1"/>
</dbReference>